<accession>A0ACB5SY35</accession>
<sequence length="103" mass="10396">MRLSISLLTILATSTIAAPIPSEADEPSKRELSGSGILEAIGGQRNAIKLTNEAFSEVGNKFGVPSDVVAVATSYLDGLIAGSPTATATATATAADSEIMQSS</sequence>
<name>A0ACB5SY35_AMBMO</name>
<gene>
    <name evidence="1" type="ORF">Amon02_000265400</name>
</gene>
<reference evidence="1" key="1">
    <citation type="submission" date="2023-04" db="EMBL/GenBank/DDBJ databases">
        <title>Ambrosiozyma monospora NBRC 10751.</title>
        <authorList>
            <person name="Ichikawa N."/>
            <person name="Sato H."/>
            <person name="Tonouchi N."/>
        </authorList>
    </citation>
    <scope>NUCLEOTIDE SEQUENCE</scope>
    <source>
        <strain evidence="1">NBRC 10751</strain>
    </source>
</reference>
<dbReference type="EMBL" id="BSXS01001561">
    <property type="protein sequence ID" value="GME76537.1"/>
    <property type="molecule type" value="Genomic_DNA"/>
</dbReference>
<keyword evidence="2" id="KW-1185">Reference proteome</keyword>
<protein>
    <submittedName>
        <fullName evidence="1">Unnamed protein product</fullName>
    </submittedName>
</protein>
<comment type="caution">
    <text evidence="1">The sequence shown here is derived from an EMBL/GenBank/DDBJ whole genome shotgun (WGS) entry which is preliminary data.</text>
</comment>
<evidence type="ECO:0000313" key="1">
    <source>
        <dbReference type="EMBL" id="GME76537.1"/>
    </source>
</evidence>
<proteinExistence type="predicted"/>
<evidence type="ECO:0000313" key="2">
    <source>
        <dbReference type="Proteomes" id="UP001165064"/>
    </source>
</evidence>
<organism evidence="1 2">
    <name type="scientific">Ambrosiozyma monospora</name>
    <name type="common">Yeast</name>
    <name type="synonym">Endomycopsis monosporus</name>
    <dbReference type="NCBI Taxonomy" id="43982"/>
    <lineage>
        <taxon>Eukaryota</taxon>
        <taxon>Fungi</taxon>
        <taxon>Dikarya</taxon>
        <taxon>Ascomycota</taxon>
        <taxon>Saccharomycotina</taxon>
        <taxon>Pichiomycetes</taxon>
        <taxon>Pichiales</taxon>
        <taxon>Pichiaceae</taxon>
        <taxon>Ambrosiozyma</taxon>
    </lineage>
</organism>
<dbReference type="Proteomes" id="UP001165064">
    <property type="component" value="Unassembled WGS sequence"/>
</dbReference>